<name>A0ABQ1L4C9_9BACT</name>
<evidence type="ECO:0000313" key="3">
    <source>
        <dbReference type="Proteomes" id="UP000636010"/>
    </source>
</evidence>
<dbReference type="EMBL" id="BMEC01000001">
    <property type="protein sequence ID" value="GGC19107.1"/>
    <property type="molecule type" value="Genomic_DNA"/>
</dbReference>
<accession>A0ABQ1L4C9</accession>
<organism evidence="2 3">
    <name type="scientific">Marivirga lumbricoides</name>
    <dbReference type="NCBI Taxonomy" id="1046115"/>
    <lineage>
        <taxon>Bacteria</taxon>
        <taxon>Pseudomonadati</taxon>
        <taxon>Bacteroidota</taxon>
        <taxon>Cytophagia</taxon>
        <taxon>Cytophagales</taxon>
        <taxon>Marivirgaceae</taxon>
        <taxon>Marivirga</taxon>
    </lineage>
</organism>
<feature type="chain" id="PRO_5046729059" description="PepSY domain-containing protein" evidence="1">
    <location>
        <begin position="21"/>
        <end position="114"/>
    </location>
</feature>
<evidence type="ECO:0000313" key="2">
    <source>
        <dbReference type="EMBL" id="GGC19107.1"/>
    </source>
</evidence>
<dbReference type="SUPFAM" id="SSF160574">
    <property type="entry name" value="BT0923-like"/>
    <property type="match status" value="1"/>
</dbReference>
<dbReference type="RefSeq" id="WP_188459742.1">
    <property type="nucleotide sequence ID" value="NZ_BAABHU010000001.1"/>
</dbReference>
<reference evidence="3" key="1">
    <citation type="journal article" date="2019" name="Int. J. Syst. Evol. Microbiol.">
        <title>The Global Catalogue of Microorganisms (GCM) 10K type strain sequencing project: providing services to taxonomists for standard genome sequencing and annotation.</title>
        <authorList>
            <consortium name="The Broad Institute Genomics Platform"/>
            <consortium name="The Broad Institute Genome Sequencing Center for Infectious Disease"/>
            <person name="Wu L."/>
            <person name="Ma J."/>
        </authorList>
    </citation>
    <scope>NUCLEOTIDE SEQUENCE [LARGE SCALE GENOMIC DNA]</scope>
    <source>
        <strain evidence="3">CGMCC 1.10832</strain>
    </source>
</reference>
<proteinExistence type="predicted"/>
<comment type="caution">
    <text evidence="2">The sequence shown here is derived from an EMBL/GenBank/DDBJ whole genome shotgun (WGS) entry which is preliminary data.</text>
</comment>
<keyword evidence="1" id="KW-0732">Signal</keyword>
<protein>
    <recommendedName>
        <fullName evidence="4">PepSY domain-containing protein</fullName>
    </recommendedName>
</protein>
<evidence type="ECO:0008006" key="4">
    <source>
        <dbReference type="Google" id="ProtNLM"/>
    </source>
</evidence>
<dbReference type="Proteomes" id="UP000636010">
    <property type="component" value="Unassembled WGS sequence"/>
</dbReference>
<feature type="signal peptide" evidence="1">
    <location>
        <begin position="1"/>
        <end position="20"/>
    </location>
</feature>
<dbReference type="Gene3D" id="3.10.450.360">
    <property type="match status" value="1"/>
</dbReference>
<evidence type="ECO:0000256" key="1">
    <source>
        <dbReference type="SAM" id="SignalP"/>
    </source>
</evidence>
<keyword evidence="3" id="KW-1185">Reference proteome</keyword>
<gene>
    <name evidence="2" type="ORF">GCM10011506_00130</name>
</gene>
<sequence length="114" mass="12865">MKKLILTLGLVTSIGMVSMAQSIQPTNTAATEEVKAVQIESNQVDSKKIKFEEAPAAVQETFNNSQYTKESIKEVHMMEENSLKVYKIIIEVDNQKWALKYDANGKLIDKKEVM</sequence>